<evidence type="ECO:0000313" key="2">
    <source>
        <dbReference type="Proteomes" id="UP000001307"/>
    </source>
</evidence>
<dbReference type="AlphaFoldDB" id="E4XIM5"/>
<accession>E4XIM5</accession>
<reference evidence="1" key="1">
    <citation type="journal article" date="2010" name="Science">
        <title>Plasticity of animal genome architecture unmasked by rapid evolution of a pelagic tunicate.</title>
        <authorList>
            <person name="Denoeud F."/>
            <person name="Henriet S."/>
            <person name="Mungpakdee S."/>
            <person name="Aury J.M."/>
            <person name="Da Silva C."/>
            <person name="Brinkmann H."/>
            <person name="Mikhaleva J."/>
            <person name="Olsen L.C."/>
            <person name="Jubin C."/>
            <person name="Canestro C."/>
            <person name="Bouquet J.M."/>
            <person name="Danks G."/>
            <person name="Poulain J."/>
            <person name="Campsteijn C."/>
            <person name="Adamski M."/>
            <person name="Cross I."/>
            <person name="Yadetie F."/>
            <person name="Muffato M."/>
            <person name="Louis A."/>
            <person name="Butcher S."/>
            <person name="Tsagkogeorga G."/>
            <person name="Konrad A."/>
            <person name="Singh S."/>
            <person name="Jensen M.F."/>
            <person name="Cong E.H."/>
            <person name="Eikeseth-Otteraa H."/>
            <person name="Noel B."/>
            <person name="Anthouard V."/>
            <person name="Porcel B.M."/>
            <person name="Kachouri-Lafond R."/>
            <person name="Nishino A."/>
            <person name="Ugolini M."/>
            <person name="Chourrout P."/>
            <person name="Nishida H."/>
            <person name="Aasland R."/>
            <person name="Huzurbazar S."/>
            <person name="Westhof E."/>
            <person name="Delsuc F."/>
            <person name="Lehrach H."/>
            <person name="Reinhardt R."/>
            <person name="Weissenbach J."/>
            <person name="Roy S.W."/>
            <person name="Artiguenave F."/>
            <person name="Postlethwait J.H."/>
            <person name="Manak J.R."/>
            <person name="Thompson E.M."/>
            <person name="Jaillon O."/>
            <person name="Du Pasquier L."/>
            <person name="Boudinot P."/>
            <person name="Liberles D.A."/>
            <person name="Volff J.N."/>
            <person name="Philippe H."/>
            <person name="Lenhard B."/>
            <person name="Roest Crollius H."/>
            <person name="Wincker P."/>
            <person name="Chourrout D."/>
        </authorList>
    </citation>
    <scope>NUCLEOTIDE SEQUENCE [LARGE SCALE GENOMIC DNA]</scope>
</reference>
<organism evidence="1">
    <name type="scientific">Oikopleura dioica</name>
    <name type="common">Tunicate</name>
    <dbReference type="NCBI Taxonomy" id="34765"/>
    <lineage>
        <taxon>Eukaryota</taxon>
        <taxon>Metazoa</taxon>
        <taxon>Chordata</taxon>
        <taxon>Tunicata</taxon>
        <taxon>Appendicularia</taxon>
        <taxon>Copelata</taxon>
        <taxon>Oikopleuridae</taxon>
        <taxon>Oikopleura</taxon>
    </lineage>
</organism>
<name>E4XIM5_OIKDI</name>
<dbReference type="Proteomes" id="UP000001307">
    <property type="component" value="Unassembled WGS sequence"/>
</dbReference>
<sequence length="91" mass="10150">MTQDSSRRASMLYSGYQLNGMYKDGEQPEFNKMGTSLVFRMGNDGSLATALSFLKSIDLIHIESNNLGDLGYEFYAETSKAQDDESFQQGT</sequence>
<dbReference type="InParanoid" id="E4XIM5"/>
<gene>
    <name evidence="1" type="ORF">GSOID_T00012449001</name>
</gene>
<dbReference type="EMBL" id="FN653055">
    <property type="protein sequence ID" value="CBY10426.1"/>
    <property type="molecule type" value="Genomic_DNA"/>
</dbReference>
<protein>
    <submittedName>
        <fullName evidence="1">Uncharacterized protein</fullName>
    </submittedName>
</protein>
<proteinExistence type="predicted"/>
<evidence type="ECO:0000313" key="1">
    <source>
        <dbReference type="EMBL" id="CBY10426.1"/>
    </source>
</evidence>
<keyword evidence="2" id="KW-1185">Reference proteome</keyword>